<comment type="caution">
    <text evidence="1">The sequence shown here is derived from an EMBL/GenBank/DDBJ whole genome shotgun (WGS) entry which is preliminary data.</text>
</comment>
<dbReference type="AlphaFoldDB" id="A0A9W6BKF6"/>
<dbReference type="Proteomes" id="UP001165080">
    <property type="component" value="Unassembled WGS sequence"/>
</dbReference>
<dbReference type="EMBL" id="BRXU01000008">
    <property type="protein sequence ID" value="GLC53754.1"/>
    <property type="molecule type" value="Genomic_DNA"/>
</dbReference>
<sequence length="144" mass="15303">MTMAPSINPFVNASYSNGYHMPTSPASHLSNSFGASATASASGNNALVVYSPTSLYGLYYNEHVHGPFATGLQANPFTPGLSPVNVAAKPSYAVEDPVRARFPASRAADDPLNWITDEVLNMGSDRAAATQQRVPLRCQFTPVQ</sequence>
<name>A0A9W6BKF6_9CHLO</name>
<protein>
    <submittedName>
        <fullName evidence="1">Uncharacterized protein</fullName>
    </submittedName>
</protein>
<evidence type="ECO:0000313" key="2">
    <source>
        <dbReference type="Proteomes" id="UP001165080"/>
    </source>
</evidence>
<evidence type="ECO:0000313" key="1">
    <source>
        <dbReference type="EMBL" id="GLC53754.1"/>
    </source>
</evidence>
<gene>
    <name evidence="1" type="primary">PLEST006418</name>
    <name evidence="1" type="ORF">PLESTB_000783600</name>
</gene>
<proteinExistence type="predicted"/>
<keyword evidence="2" id="KW-1185">Reference proteome</keyword>
<accession>A0A9W6BKF6</accession>
<organism evidence="1 2">
    <name type="scientific">Pleodorina starrii</name>
    <dbReference type="NCBI Taxonomy" id="330485"/>
    <lineage>
        <taxon>Eukaryota</taxon>
        <taxon>Viridiplantae</taxon>
        <taxon>Chlorophyta</taxon>
        <taxon>core chlorophytes</taxon>
        <taxon>Chlorophyceae</taxon>
        <taxon>CS clade</taxon>
        <taxon>Chlamydomonadales</taxon>
        <taxon>Volvocaceae</taxon>
        <taxon>Pleodorina</taxon>
    </lineage>
</organism>
<reference evidence="1 2" key="1">
    <citation type="journal article" date="2023" name="Commun. Biol.">
        <title>Reorganization of the ancestral sex-determining regions during the evolution of trioecy in Pleodorina starrii.</title>
        <authorList>
            <person name="Takahashi K."/>
            <person name="Suzuki S."/>
            <person name="Kawai-Toyooka H."/>
            <person name="Yamamoto K."/>
            <person name="Hamaji T."/>
            <person name="Ootsuki R."/>
            <person name="Yamaguchi H."/>
            <person name="Kawachi M."/>
            <person name="Higashiyama T."/>
            <person name="Nozaki H."/>
        </authorList>
    </citation>
    <scope>NUCLEOTIDE SEQUENCE [LARGE SCALE GENOMIC DNA]</scope>
    <source>
        <strain evidence="1 2">NIES-4479</strain>
    </source>
</reference>